<feature type="domain" description="NodB homology" evidence="3">
    <location>
        <begin position="28"/>
        <end position="209"/>
    </location>
</feature>
<dbReference type="InterPro" id="IPR050248">
    <property type="entry name" value="Polysacc_deacetylase_ArnD"/>
</dbReference>
<dbReference type="InterPro" id="IPR002509">
    <property type="entry name" value="NODB_dom"/>
</dbReference>
<evidence type="ECO:0000313" key="4">
    <source>
        <dbReference type="EMBL" id="AWA29517.1"/>
    </source>
</evidence>
<proteinExistence type="predicted"/>
<dbReference type="KEGG" id="fmg:HYN48_05110"/>
<dbReference type="OrthoDB" id="9812065at2"/>
<dbReference type="CDD" id="cd10917">
    <property type="entry name" value="CE4_NodB_like_6s_7s"/>
    <property type="match status" value="1"/>
</dbReference>
<dbReference type="InterPro" id="IPR011330">
    <property type="entry name" value="Glyco_hydro/deAcase_b/a-brl"/>
</dbReference>
<dbReference type="Gene3D" id="3.20.20.370">
    <property type="entry name" value="Glycoside hydrolase/deacetylase"/>
    <property type="match status" value="1"/>
</dbReference>
<accession>A0A2S0RBY5</accession>
<evidence type="ECO:0000313" key="5">
    <source>
        <dbReference type="Proteomes" id="UP000244193"/>
    </source>
</evidence>
<keyword evidence="1" id="KW-0479">Metal-binding</keyword>
<dbReference type="GO" id="GO:0016810">
    <property type="term" value="F:hydrolase activity, acting on carbon-nitrogen (but not peptide) bonds"/>
    <property type="evidence" value="ECO:0007669"/>
    <property type="project" value="InterPro"/>
</dbReference>
<keyword evidence="2" id="KW-0378">Hydrolase</keyword>
<dbReference type="Pfam" id="PF01522">
    <property type="entry name" value="Polysacc_deac_1"/>
    <property type="match status" value="1"/>
</dbReference>
<dbReference type="EMBL" id="CP028811">
    <property type="protein sequence ID" value="AWA29517.1"/>
    <property type="molecule type" value="Genomic_DNA"/>
</dbReference>
<reference evidence="4 5" key="1">
    <citation type="submission" date="2018-04" db="EMBL/GenBank/DDBJ databases">
        <title>Genome sequencing of Flavobacterium sp. HYN0048.</title>
        <authorList>
            <person name="Yi H."/>
            <person name="Baek C."/>
        </authorList>
    </citation>
    <scope>NUCLEOTIDE SEQUENCE [LARGE SCALE GENOMIC DNA]</scope>
    <source>
        <strain evidence="4 5">HYN0048</strain>
    </source>
</reference>
<dbReference type="SUPFAM" id="SSF88713">
    <property type="entry name" value="Glycoside hydrolase/deacetylase"/>
    <property type="match status" value="1"/>
</dbReference>
<evidence type="ECO:0000256" key="1">
    <source>
        <dbReference type="ARBA" id="ARBA00022723"/>
    </source>
</evidence>
<dbReference type="PANTHER" id="PTHR10587:SF133">
    <property type="entry name" value="CHITIN DEACETYLASE 1-RELATED"/>
    <property type="match status" value="1"/>
</dbReference>
<dbReference type="GO" id="GO:0046872">
    <property type="term" value="F:metal ion binding"/>
    <property type="evidence" value="ECO:0007669"/>
    <property type="project" value="UniProtKB-KW"/>
</dbReference>
<protein>
    <submittedName>
        <fullName evidence="4">Polysaccharide deacetylase family protein</fullName>
    </submittedName>
</protein>
<organism evidence="4 5">
    <name type="scientific">Flavobacterium magnum</name>
    <dbReference type="NCBI Taxonomy" id="2162713"/>
    <lineage>
        <taxon>Bacteria</taxon>
        <taxon>Pseudomonadati</taxon>
        <taxon>Bacteroidota</taxon>
        <taxon>Flavobacteriia</taxon>
        <taxon>Flavobacteriales</taxon>
        <taxon>Flavobacteriaceae</taxon>
        <taxon>Flavobacterium</taxon>
    </lineage>
</organism>
<dbReference type="AlphaFoldDB" id="A0A2S0RBY5"/>
<keyword evidence="5" id="KW-1185">Reference proteome</keyword>
<evidence type="ECO:0000256" key="2">
    <source>
        <dbReference type="ARBA" id="ARBA00022801"/>
    </source>
</evidence>
<name>A0A2S0RBY5_9FLAO</name>
<dbReference type="GO" id="GO:0005975">
    <property type="term" value="P:carbohydrate metabolic process"/>
    <property type="evidence" value="ECO:0007669"/>
    <property type="project" value="InterPro"/>
</dbReference>
<evidence type="ECO:0000259" key="3">
    <source>
        <dbReference type="PROSITE" id="PS51677"/>
    </source>
</evidence>
<dbReference type="RefSeq" id="WP_108370101.1">
    <property type="nucleotide sequence ID" value="NZ_CP028811.1"/>
</dbReference>
<dbReference type="PANTHER" id="PTHR10587">
    <property type="entry name" value="GLYCOSYL TRANSFERASE-RELATED"/>
    <property type="match status" value="1"/>
</dbReference>
<sequence length="212" mass="24681">MKFYWVKTNRLIKRIFARYVWEVDDSNRTVYLTFDDGPTPDVTDWVLDVLGTHQIKATFFCIGNNITDNPDLFRRIVREGHAIGNHTYNHLNGWKTANDTYMENISRCQKILEENSPLPGRLFRPPYGKIKRAQATEVLKRGYKIIMWDVLTVDYDKEVSPKKCVENATRRTTSGSILIFHDSLKARVNLQIALPETIRILKEKGFRFGILS</sequence>
<gene>
    <name evidence="4" type="ORF">HYN48_05110</name>
</gene>
<dbReference type="GO" id="GO:0016020">
    <property type="term" value="C:membrane"/>
    <property type="evidence" value="ECO:0007669"/>
    <property type="project" value="TreeGrafter"/>
</dbReference>
<dbReference type="Proteomes" id="UP000244193">
    <property type="component" value="Chromosome"/>
</dbReference>
<dbReference type="PROSITE" id="PS51677">
    <property type="entry name" value="NODB"/>
    <property type="match status" value="1"/>
</dbReference>